<dbReference type="OrthoDB" id="612216at2759"/>
<proteinExistence type="predicted"/>
<sequence length="448" mass="51376">MAETLSNYEEDRLSSLPDTLLVDILSFIPFKSAVATSILSRRWCYLWTQLQLPHLFLDWPWPRASDSDHSEKFFQFINTVDNIFNRITSPLIKTFHLHIPYPQTAKNDEFEVCSAYLKSWIRRVCVLKVAKIKVSCDFPYYLGPHVRFPSCVFDVESLVELELGGNLCCELPETEIVSLPNLKKLVLIDLPTNNRSVFETLFKSCPLLEMLSLEIDEDSANSEYLTISAQNLKSLIIRGKSRHFVFTIKAPLLQHIEIRGFLGLYRFDQYPSRLVRADLDISNFSYSRIDFIRYIPKLVQGISSVESLNLLNGLSVFNALDSLDFDVGSVFHNLVHLTLDLSKNEKDWGDRNPIPICLLSRLKKIKLLNTQGNANDVKLLEYILSNATVLDRLYISSVHDGYGDDDGERGQVWREYKLSRTMLLVPRNTKITINVEDPLFGQTPTDSP</sequence>
<dbReference type="Pfam" id="PF08387">
    <property type="entry name" value="FBD"/>
    <property type="match status" value="1"/>
</dbReference>
<dbReference type="InterPro" id="IPR055411">
    <property type="entry name" value="LRR_FXL15/At3g58940/PEG3-like"/>
</dbReference>
<name>A0A803LUC7_CHEQI</name>
<evidence type="ECO:0000259" key="2">
    <source>
        <dbReference type="Pfam" id="PF08387"/>
    </source>
</evidence>
<dbReference type="InterPro" id="IPR006566">
    <property type="entry name" value="FBD"/>
</dbReference>
<organism evidence="4 5">
    <name type="scientific">Chenopodium quinoa</name>
    <name type="common">Quinoa</name>
    <dbReference type="NCBI Taxonomy" id="63459"/>
    <lineage>
        <taxon>Eukaryota</taxon>
        <taxon>Viridiplantae</taxon>
        <taxon>Streptophyta</taxon>
        <taxon>Embryophyta</taxon>
        <taxon>Tracheophyta</taxon>
        <taxon>Spermatophyta</taxon>
        <taxon>Magnoliopsida</taxon>
        <taxon>eudicotyledons</taxon>
        <taxon>Gunneridae</taxon>
        <taxon>Pentapetalae</taxon>
        <taxon>Caryophyllales</taxon>
        <taxon>Chenopodiaceae</taxon>
        <taxon>Chenopodioideae</taxon>
        <taxon>Atripliceae</taxon>
        <taxon>Chenopodium</taxon>
    </lineage>
</organism>
<evidence type="ECO:0008006" key="6">
    <source>
        <dbReference type="Google" id="ProtNLM"/>
    </source>
</evidence>
<feature type="domain" description="F-box/LRR-repeat protein 15/At3g58940/PEG3-like LRR" evidence="3">
    <location>
        <begin position="117"/>
        <end position="256"/>
    </location>
</feature>
<dbReference type="SUPFAM" id="SSF81383">
    <property type="entry name" value="F-box domain"/>
    <property type="match status" value="1"/>
</dbReference>
<evidence type="ECO:0000313" key="5">
    <source>
        <dbReference type="Proteomes" id="UP000596660"/>
    </source>
</evidence>
<reference evidence="4" key="1">
    <citation type="journal article" date="2017" name="Nature">
        <title>The genome of Chenopodium quinoa.</title>
        <authorList>
            <person name="Jarvis D.E."/>
            <person name="Ho Y.S."/>
            <person name="Lightfoot D.J."/>
            <person name="Schmoeckel S.M."/>
            <person name="Li B."/>
            <person name="Borm T.J.A."/>
            <person name="Ohyanagi H."/>
            <person name="Mineta K."/>
            <person name="Michell C.T."/>
            <person name="Saber N."/>
            <person name="Kharbatia N.M."/>
            <person name="Rupper R.R."/>
            <person name="Sharp A.R."/>
            <person name="Dally N."/>
            <person name="Boughton B.A."/>
            <person name="Woo Y.H."/>
            <person name="Gao G."/>
            <person name="Schijlen E.G.W.M."/>
            <person name="Guo X."/>
            <person name="Momin A.A."/>
            <person name="Negrao S."/>
            <person name="Al-Babili S."/>
            <person name="Gehring C."/>
            <person name="Roessner U."/>
            <person name="Jung C."/>
            <person name="Murphy K."/>
            <person name="Arold S.T."/>
            <person name="Gojobori T."/>
            <person name="van der Linden C.G."/>
            <person name="van Loo E.N."/>
            <person name="Jellen E.N."/>
            <person name="Maughan P.J."/>
            <person name="Tester M."/>
        </authorList>
    </citation>
    <scope>NUCLEOTIDE SEQUENCE [LARGE SCALE GENOMIC DNA]</scope>
    <source>
        <strain evidence="4">cv. PI 614886</strain>
    </source>
</reference>
<dbReference type="GeneID" id="110730282"/>
<keyword evidence="5" id="KW-1185">Reference proteome</keyword>
<gene>
    <name evidence="4" type="primary">LOC110730282</name>
</gene>
<evidence type="ECO:0000259" key="3">
    <source>
        <dbReference type="Pfam" id="PF24758"/>
    </source>
</evidence>
<dbReference type="RefSeq" id="XP_021765764.1">
    <property type="nucleotide sequence ID" value="XM_021910072.1"/>
</dbReference>
<dbReference type="OMA" id="MHYELAG"/>
<feature type="domain" description="FBD" evidence="2">
    <location>
        <begin position="354"/>
        <end position="393"/>
    </location>
</feature>
<evidence type="ECO:0000313" key="4">
    <source>
        <dbReference type="EnsemblPlants" id="AUR62018821-RA:cds"/>
    </source>
</evidence>
<dbReference type="Proteomes" id="UP000596660">
    <property type="component" value="Unplaced"/>
</dbReference>
<dbReference type="Gene3D" id="1.20.1280.50">
    <property type="match status" value="1"/>
</dbReference>
<dbReference type="EnsemblPlants" id="AUR62018821-RA">
    <property type="protein sequence ID" value="AUR62018821-RA:cds"/>
    <property type="gene ID" value="AUR62018821"/>
</dbReference>
<dbReference type="KEGG" id="cqi:110730282"/>
<dbReference type="PANTHER" id="PTHR31900">
    <property type="entry name" value="F-BOX/RNI SUPERFAMILY PROTEIN-RELATED"/>
    <property type="match status" value="1"/>
</dbReference>
<dbReference type="InterPro" id="IPR001810">
    <property type="entry name" value="F-box_dom"/>
</dbReference>
<dbReference type="InterPro" id="IPR050232">
    <property type="entry name" value="FBL13/AtMIF1-like"/>
</dbReference>
<dbReference type="Gramene" id="AUR62018821-RA">
    <property type="protein sequence ID" value="AUR62018821-RA:cds"/>
    <property type="gene ID" value="AUR62018821"/>
</dbReference>
<dbReference type="CDD" id="cd22160">
    <property type="entry name" value="F-box_AtFBL13-like"/>
    <property type="match status" value="1"/>
</dbReference>
<dbReference type="Gene3D" id="3.80.10.10">
    <property type="entry name" value="Ribonuclease Inhibitor"/>
    <property type="match status" value="1"/>
</dbReference>
<dbReference type="AlphaFoldDB" id="A0A803LUC7"/>
<dbReference type="InterPro" id="IPR053781">
    <property type="entry name" value="F-box_AtFBL13-like"/>
</dbReference>
<accession>A0A803LUC7</accession>
<dbReference type="InterPro" id="IPR032675">
    <property type="entry name" value="LRR_dom_sf"/>
</dbReference>
<dbReference type="InterPro" id="IPR036047">
    <property type="entry name" value="F-box-like_dom_sf"/>
</dbReference>
<dbReference type="PANTHER" id="PTHR31900:SF31">
    <property type="entry name" value="F-BOX_LRR-REPEAT PROTEIN 13-LIKE"/>
    <property type="match status" value="1"/>
</dbReference>
<protein>
    <recommendedName>
        <fullName evidence="6">F-box domain-containing protein</fullName>
    </recommendedName>
</protein>
<reference evidence="4" key="2">
    <citation type="submission" date="2021-03" db="UniProtKB">
        <authorList>
            <consortium name="EnsemblPlants"/>
        </authorList>
    </citation>
    <scope>IDENTIFICATION</scope>
</reference>
<dbReference type="SUPFAM" id="SSF52047">
    <property type="entry name" value="RNI-like"/>
    <property type="match status" value="1"/>
</dbReference>
<dbReference type="Pfam" id="PF24758">
    <property type="entry name" value="LRR_At5g56370"/>
    <property type="match status" value="1"/>
</dbReference>
<feature type="domain" description="F-box" evidence="1">
    <location>
        <begin position="13"/>
        <end position="52"/>
    </location>
</feature>
<dbReference type="Pfam" id="PF00646">
    <property type="entry name" value="F-box"/>
    <property type="match status" value="1"/>
</dbReference>
<evidence type="ECO:0000259" key="1">
    <source>
        <dbReference type="Pfam" id="PF00646"/>
    </source>
</evidence>